<keyword evidence="1" id="KW-1133">Transmembrane helix</keyword>
<feature type="domain" description="AMP-binding enzyme C-terminal" evidence="3">
    <location>
        <begin position="489"/>
        <end position="560"/>
    </location>
</feature>
<dbReference type="GO" id="GO:0016405">
    <property type="term" value="F:CoA-ligase activity"/>
    <property type="evidence" value="ECO:0007669"/>
    <property type="project" value="TreeGrafter"/>
</dbReference>
<dbReference type="AlphaFoldDB" id="A0A8H4QV07"/>
<dbReference type="Pfam" id="PF00501">
    <property type="entry name" value="AMP-binding"/>
    <property type="match status" value="1"/>
</dbReference>
<dbReference type="PANTHER" id="PTHR24096">
    <property type="entry name" value="LONG-CHAIN-FATTY-ACID--COA LIGASE"/>
    <property type="match status" value="1"/>
</dbReference>
<keyword evidence="1" id="KW-0812">Transmembrane</keyword>
<feature type="transmembrane region" description="Helical" evidence="1">
    <location>
        <begin position="278"/>
        <end position="300"/>
    </location>
</feature>
<dbReference type="InterPro" id="IPR000873">
    <property type="entry name" value="AMP-dep_synth/lig_dom"/>
</dbReference>
<dbReference type="InterPro" id="IPR025110">
    <property type="entry name" value="AMP-bd_C"/>
</dbReference>
<dbReference type="SUPFAM" id="SSF56801">
    <property type="entry name" value="Acetyl-CoA synthetase-like"/>
    <property type="match status" value="1"/>
</dbReference>
<comment type="caution">
    <text evidence="4">The sequence shown here is derived from an EMBL/GenBank/DDBJ whole genome shotgun (WGS) entry which is preliminary data.</text>
</comment>
<dbReference type="Gene3D" id="3.40.50.12780">
    <property type="entry name" value="N-terminal domain of ligase-like"/>
    <property type="match status" value="1"/>
</dbReference>
<organism evidence="4 5">
    <name type="scientific">Agrocybe pediades</name>
    <dbReference type="NCBI Taxonomy" id="84607"/>
    <lineage>
        <taxon>Eukaryota</taxon>
        <taxon>Fungi</taxon>
        <taxon>Dikarya</taxon>
        <taxon>Basidiomycota</taxon>
        <taxon>Agaricomycotina</taxon>
        <taxon>Agaricomycetes</taxon>
        <taxon>Agaricomycetidae</taxon>
        <taxon>Agaricales</taxon>
        <taxon>Agaricineae</taxon>
        <taxon>Strophariaceae</taxon>
        <taxon>Agrocybe</taxon>
    </lineage>
</organism>
<protein>
    <recommendedName>
        <fullName evidence="6">Phenylacetyl-CoA ligase</fullName>
    </recommendedName>
</protein>
<dbReference type="InterPro" id="IPR020845">
    <property type="entry name" value="AMP-binding_CS"/>
</dbReference>
<evidence type="ECO:0008006" key="6">
    <source>
        <dbReference type="Google" id="ProtNLM"/>
    </source>
</evidence>
<accession>A0A8H4QV07</accession>
<dbReference type="InterPro" id="IPR042099">
    <property type="entry name" value="ANL_N_sf"/>
</dbReference>
<evidence type="ECO:0000313" key="5">
    <source>
        <dbReference type="Proteomes" id="UP000521872"/>
    </source>
</evidence>
<dbReference type="EMBL" id="JAACJL010000030">
    <property type="protein sequence ID" value="KAF4617185.1"/>
    <property type="molecule type" value="Genomic_DNA"/>
</dbReference>
<dbReference type="Pfam" id="PF13193">
    <property type="entry name" value="AMP-binding_C"/>
    <property type="match status" value="1"/>
</dbReference>
<name>A0A8H4QV07_9AGAR</name>
<feature type="domain" description="AMP-dependent synthetase/ligase" evidence="2">
    <location>
        <begin position="101"/>
        <end position="438"/>
    </location>
</feature>
<dbReference type="PROSITE" id="PS00455">
    <property type="entry name" value="AMP_BINDING"/>
    <property type="match status" value="1"/>
</dbReference>
<evidence type="ECO:0000256" key="1">
    <source>
        <dbReference type="SAM" id="Phobius"/>
    </source>
</evidence>
<dbReference type="PANTHER" id="PTHR24096:SF422">
    <property type="entry name" value="BCDNA.GH02901"/>
    <property type="match status" value="1"/>
</dbReference>
<dbReference type="Proteomes" id="UP000521872">
    <property type="component" value="Unassembled WGS sequence"/>
</dbReference>
<evidence type="ECO:0000259" key="2">
    <source>
        <dbReference type="Pfam" id="PF00501"/>
    </source>
</evidence>
<sequence length="608" mass="67226">MEFHSQSEPLPNIPDDITVPQFIFDYEHKPRPKRTSGVPWLIQDETGRKIHEKELRDRTHGLANALRIKYGIGENDVVLLFSRNHVGELGSEFYMRRAYAYGNTSQDYPVAIWAVHRLGGVISGANPDFMSNELLYQLQETKASVMIVHPDSLPIALQAAQQAGLPSERVVLFNTKTITKEMYNSHETVGSLLEFGLRNKTNYVERRLKPGEGKTKLAFYSFSSGTTGRPKAVAIPHFALIANVIQIAAHNKVNQNYCAWEDQRFRPGDVAIGVLPLYHIYGLVINLHFILFCGMSLVVVPKFNFVEMLRSIVRHRISHLLLVPPQVVLLCKHPAVKDYDLRSCIRLLMSGAAPLSHELNQQLFDMFPDAHIGQAYGMTETCTATTMWSIKSKRGVSGSSGILLPGTVARVVKPDGKLAGYDEAGELIIKTPSVALGYSNNAQATKETFLDGWVKTGDEVKIGKDGEVVVLDRLKEIMKVRGFQVAPAELEGCILDHPDVSDACVVGVPDDYSGEIPLAFIVLSAAASARAGNNKEKLEAIKASVKKASYDHCQSAFVLHVADNKVNYKHLAGGVEIISAIPTSPSGKLLRRVLRDQAKEMRKVKPKL</sequence>
<evidence type="ECO:0000259" key="3">
    <source>
        <dbReference type="Pfam" id="PF13193"/>
    </source>
</evidence>
<proteinExistence type="predicted"/>
<keyword evidence="5" id="KW-1185">Reference proteome</keyword>
<dbReference type="Gene3D" id="3.30.300.30">
    <property type="match status" value="1"/>
</dbReference>
<keyword evidence="1" id="KW-0472">Membrane</keyword>
<dbReference type="Gene3D" id="3.40.50.980">
    <property type="match status" value="2"/>
</dbReference>
<reference evidence="4 5" key="1">
    <citation type="submission" date="2019-12" db="EMBL/GenBank/DDBJ databases">
        <authorList>
            <person name="Floudas D."/>
            <person name="Bentzer J."/>
            <person name="Ahren D."/>
            <person name="Johansson T."/>
            <person name="Persson P."/>
            <person name="Tunlid A."/>
        </authorList>
    </citation>
    <scope>NUCLEOTIDE SEQUENCE [LARGE SCALE GENOMIC DNA]</scope>
    <source>
        <strain evidence="4 5">CBS 102.39</strain>
    </source>
</reference>
<dbReference type="Gene3D" id="2.30.38.10">
    <property type="entry name" value="Luciferase, Domain 3"/>
    <property type="match status" value="1"/>
</dbReference>
<dbReference type="InterPro" id="IPR045851">
    <property type="entry name" value="AMP-bd_C_sf"/>
</dbReference>
<gene>
    <name evidence="4" type="ORF">D9613_005624</name>
</gene>
<evidence type="ECO:0000313" key="4">
    <source>
        <dbReference type="EMBL" id="KAF4617185.1"/>
    </source>
</evidence>